<dbReference type="CDD" id="cd00105">
    <property type="entry name" value="KH-I"/>
    <property type="match status" value="1"/>
</dbReference>
<dbReference type="InterPro" id="IPR004087">
    <property type="entry name" value="KH_dom"/>
</dbReference>
<dbReference type="SUPFAM" id="SSF57756">
    <property type="entry name" value="Retrovirus zinc finger-like domains"/>
    <property type="match status" value="1"/>
</dbReference>
<evidence type="ECO:0000256" key="4">
    <source>
        <dbReference type="SAM" id="MobiDB-lite"/>
    </source>
</evidence>
<dbReference type="PROSITE" id="PS50158">
    <property type="entry name" value="ZF_CCHC"/>
    <property type="match status" value="1"/>
</dbReference>
<keyword evidence="1" id="KW-0479">Metal-binding</keyword>
<evidence type="ECO:0000259" key="5">
    <source>
        <dbReference type="PROSITE" id="PS50158"/>
    </source>
</evidence>
<dbReference type="EMBL" id="CM035412">
    <property type="protein sequence ID" value="KAH7433314.1"/>
    <property type="molecule type" value="Genomic_DNA"/>
</dbReference>
<keyword evidence="3" id="KW-0175">Coiled coil</keyword>
<feature type="region of interest" description="Disordered" evidence="4">
    <location>
        <begin position="195"/>
        <end position="268"/>
    </location>
</feature>
<dbReference type="SMART" id="SM00322">
    <property type="entry name" value="KH"/>
    <property type="match status" value="1"/>
</dbReference>
<keyword evidence="2" id="KW-0694">RNA-binding</keyword>
<evidence type="ECO:0000313" key="6">
    <source>
        <dbReference type="EMBL" id="KAH7433313.1"/>
    </source>
</evidence>
<dbReference type="GO" id="GO:0003723">
    <property type="term" value="F:RNA binding"/>
    <property type="evidence" value="ECO:0007669"/>
    <property type="project" value="UniProtKB-UniRule"/>
</dbReference>
<dbReference type="InterPro" id="IPR036875">
    <property type="entry name" value="Znf_CCHC_sf"/>
</dbReference>
<keyword evidence="1" id="KW-0862">Zinc</keyword>
<dbReference type="InterPro" id="IPR036612">
    <property type="entry name" value="KH_dom_type_1_sf"/>
</dbReference>
<dbReference type="SUPFAM" id="SSF54791">
    <property type="entry name" value="Eukaryotic type KH-domain (KH-domain type I)"/>
    <property type="match status" value="1"/>
</dbReference>
<dbReference type="AlphaFoldDB" id="A0A8T2UHM8"/>
<evidence type="ECO:0000256" key="2">
    <source>
        <dbReference type="PROSITE-ProRule" id="PRU00117"/>
    </source>
</evidence>
<evidence type="ECO:0000256" key="3">
    <source>
        <dbReference type="SAM" id="Coils"/>
    </source>
</evidence>
<feature type="compositionally biased region" description="Low complexity" evidence="4">
    <location>
        <begin position="440"/>
        <end position="457"/>
    </location>
</feature>
<dbReference type="Gene3D" id="3.30.1370.10">
    <property type="entry name" value="K Homology domain, type 1"/>
    <property type="match status" value="1"/>
</dbReference>
<dbReference type="InterPro" id="IPR001878">
    <property type="entry name" value="Znf_CCHC"/>
</dbReference>
<feature type="region of interest" description="Disordered" evidence="4">
    <location>
        <begin position="1"/>
        <end position="71"/>
    </location>
</feature>
<organism evidence="6 7">
    <name type="scientific">Ceratopteris richardii</name>
    <name type="common">Triangle waterfern</name>
    <dbReference type="NCBI Taxonomy" id="49495"/>
    <lineage>
        <taxon>Eukaryota</taxon>
        <taxon>Viridiplantae</taxon>
        <taxon>Streptophyta</taxon>
        <taxon>Embryophyta</taxon>
        <taxon>Tracheophyta</taxon>
        <taxon>Polypodiopsida</taxon>
        <taxon>Polypodiidae</taxon>
        <taxon>Polypodiales</taxon>
        <taxon>Pteridineae</taxon>
        <taxon>Pteridaceae</taxon>
        <taxon>Parkerioideae</taxon>
        <taxon>Ceratopteris</taxon>
    </lineage>
</organism>
<dbReference type="EMBL" id="CM035412">
    <property type="protein sequence ID" value="KAH7433313.1"/>
    <property type="molecule type" value="Genomic_DNA"/>
</dbReference>
<keyword evidence="1" id="KW-0863">Zinc-finger</keyword>
<dbReference type="PROSITE" id="PS50084">
    <property type="entry name" value="KH_TYPE_1"/>
    <property type="match status" value="1"/>
</dbReference>
<accession>A0A8T2UHM8</accession>
<feature type="domain" description="CCHC-type" evidence="5">
    <location>
        <begin position="97"/>
        <end position="111"/>
    </location>
</feature>
<dbReference type="InterPro" id="IPR004088">
    <property type="entry name" value="KH_dom_type_1"/>
</dbReference>
<evidence type="ECO:0000256" key="1">
    <source>
        <dbReference type="PROSITE-ProRule" id="PRU00047"/>
    </source>
</evidence>
<reference evidence="6" key="1">
    <citation type="submission" date="2021-08" db="EMBL/GenBank/DDBJ databases">
        <title>WGS assembly of Ceratopteris richardii.</title>
        <authorList>
            <person name="Marchant D.B."/>
            <person name="Chen G."/>
            <person name="Jenkins J."/>
            <person name="Shu S."/>
            <person name="Leebens-Mack J."/>
            <person name="Grimwood J."/>
            <person name="Schmutz J."/>
            <person name="Soltis P."/>
            <person name="Soltis D."/>
            <person name="Chen Z.-H."/>
        </authorList>
    </citation>
    <scope>NUCLEOTIDE SEQUENCE</scope>
    <source>
        <strain evidence="6">Whitten #5841</strain>
        <tissue evidence="6">Leaf</tissue>
    </source>
</reference>
<dbReference type="Pfam" id="PF00013">
    <property type="entry name" value="KH_1"/>
    <property type="match status" value="1"/>
</dbReference>
<feature type="compositionally biased region" description="Polar residues" evidence="4">
    <location>
        <begin position="243"/>
        <end position="256"/>
    </location>
</feature>
<keyword evidence="7" id="KW-1185">Reference proteome</keyword>
<proteinExistence type="predicted"/>
<dbReference type="GO" id="GO:0008270">
    <property type="term" value="F:zinc ion binding"/>
    <property type="evidence" value="ECO:0007669"/>
    <property type="project" value="UniProtKB-KW"/>
</dbReference>
<feature type="compositionally biased region" description="Basic residues" evidence="4">
    <location>
        <begin position="203"/>
        <end position="212"/>
    </location>
</feature>
<dbReference type="OMA" id="EMEYTRD"/>
<evidence type="ECO:0000313" key="7">
    <source>
        <dbReference type="Proteomes" id="UP000825935"/>
    </source>
</evidence>
<name>A0A8T2UHM8_CERRI</name>
<dbReference type="PANTHER" id="PTHR34210">
    <property type="entry name" value="OS01G0252900 PROTEIN"/>
    <property type="match status" value="1"/>
</dbReference>
<protein>
    <recommendedName>
        <fullName evidence="5">CCHC-type domain-containing protein</fullName>
    </recommendedName>
</protein>
<feature type="coiled-coil region" evidence="3">
    <location>
        <begin position="322"/>
        <end position="357"/>
    </location>
</feature>
<feature type="compositionally biased region" description="Basic and acidic residues" evidence="4">
    <location>
        <begin position="1"/>
        <end position="19"/>
    </location>
</feature>
<sequence length="480" mass="54039">MAESKDDERDEEWFKEVYGKEYTGPVRPGSDNARDSLSTKKRSITEANTNEPDEDDAPPDPNAVPTDFTSREAKVWEAKAKAIERNWKKKKEEELICRICGEYGHFTQGCPTTLGVNRRQGEVVEKVPVKDKRLKPRIIGTGGSTIQGIEKETGCRLKLEDNLVAGNGSFFVRISGSNRVMVGKAVDAVKRLLEHVQEERKPPNVRKAHGSHRPSDQGAGAHMQHITSQQTQYEPNIPPYGGQESSYFDEQNSNIDPSGARRPWETSSQNGAYGMASYGFKGGLPYEERPLSKAALKDEDHGRDADMGFDQHGVPQSLEGLEQKFMQETMQLTKELNDAEDKENARHRQAIREIQEQYQQKMASLRVQQAKRRDEFVRNEVHFRQQQYQQYPHQPLQGGSKYYNYDTTVTLPSGFSGISREQSGYAGPGSSDRNDGTNDGYGSFRGGSYHSSSHSYRSSAYDSGLMHSLNQGYDVGPYRY</sequence>
<dbReference type="Proteomes" id="UP000825935">
    <property type="component" value="Chromosome 7"/>
</dbReference>
<feature type="region of interest" description="Disordered" evidence="4">
    <location>
        <begin position="414"/>
        <end position="457"/>
    </location>
</feature>
<gene>
    <name evidence="6" type="ORF">KP509_07G063500</name>
</gene>
<dbReference type="PANTHER" id="PTHR34210:SF3">
    <property type="entry name" value="CCHC-TYPE DOMAIN-CONTAINING PROTEIN"/>
    <property type="match status" value="1"/>
</dbReference>
<feature type="compositionally biased region" description="Polar residues" evidence="4">
    <location>
        <begin position="225"/>
        <end position="234"/>
    </location>
</feature>
<comment type="caution">
    <text evidence="6">The sequence shown here is derived from an EMBL/GenBank/DDBJ whole genome shotgun (WGS) entry which is preliminary data.</text>
</comment>
<dbReference type="OrthoDB" id="2020539at2759"/>